<proteinExistence type="predicted"/>
<protein>
    <submittedName>
        <fullName evidence="1">Uncharacterized protein</fullName>
    </submittedName>
</protein>
<dbReference type="KEGG" id="snep:Enr13x_74080"/>
<accession>A0A518I330</accession>
<evidence type="ECO:0000313" key="2">
    <source>
        <dbReference type="Proteomes" id="UP000319004"/>
    </source>
</evidence>
<evidence type="ECO:0000313" key="1">
    <source>
        <dbReference type="EMBL" id="QDV47498.1"/>
    </source>
</evidence>
<sequence>MMIQPGIALVFSSDCGSECASGLMCEGCGCCEVSSPTEKCGCCGGGDQDGDGSCCIATSQRPNQEWTEKEMMSGEPEAGETLELQVIVISTANAGETDDQQAREVTSTCHCGMESQPIGDSSPTRPTIERRDSVAIRFADLSTIFGDAVLIPPRLFRGDALNSPERFSQFHLCNWRL</sequence>
<organism evidence="1 2">
    <name type="scientific">Stieleria neptunia</name>
    <dbReference type="NCBI Taxonomy" id="2527979"/>
    <lineage>
        <taxon>Bacteria</taxon>
        <taxon>Pseudomonadati</taxon>
        <taxon>Planctomycetota</taxon>
        <taxon>Planctomycetia</taxon>
        <taxon>Pirellulales</taxon>
        <taxon>Pirellulaceae</taxon>
        <taxon>Stieleria</taxon>
    </lineage>
</organism>
<name>A0A518I330_9BACT</name>
<dbReference type="Proteomes" id="UP000319004">
    <property type="component" value="Chromosome"/>
</dbReference>
<dbReference type="EMBL" id="CP037423">
    <property type="protein sequence ID" value="QDV47498.1"/>
    <property type="molecule type" value="Genomic_DNA"/>
</dbReference>
<reference evidence="1 2" key="1">
    <citation type="submission" date="2019-03" db="EMBL/GenBank/DDBJ databases">
        <title>Deep-cultivation of Planctomycetes and their phenomic and genomic characterization uncovers novel biology.</title>
        <authorList>
            <person name="Wiegand S."/>
            <person name="Jogler M."/>
            <person name="Boedeker C."/>
            <person name="Pinto D."/>
            <person name="Vollmers J."/>
            <person name="Rivas-Marin E."/>
            <person name="Kohn T."/>
            <person name="Peeters S.H."/>
            <person name="Heuer A."/>
            <person name="Rast P."/>
            <person name="Oberbeckmann S."/>
            <person name="Bunk B."/>
            <person name="Jeske O."/>
            <person name="Meyerdierks A."/>
            <person name="Storesund J.E."/>
            <person name="Kallscheuer N."/>
            <person name="Luecker S."/>
            <person name="Lage O.M."/>
            <person name="Pohl T."/>
            <person name="Merkel B.J."/>
            <person name="Hornburger P."/>
            <person name="Mueller R.-W."/>
            <person name="Bruemmer F."/>
            <person name="Labrenz M."/>
            <person name="Spormann A.M."/>
            <person name="Op den Camp H."/>
            <person name="Overmann J."/>
            <person name="Amann R."/>
            <person name="Jetten M.S.M."/>
            <person name="Mascher T."/>
            <person name="Medema M.H."/>
            <person name="Devos D.P."/>
            <person name="Kaster A.-K."/>
            <person name="Ovreas L."/>
            <person name="Rohde M."/>
            <person name="Galperin M.Y."/>
            <person name="Jogler C."/>
        </authorList>
    </citation>
    <scope>NUCLEOTIDE SEQUENCE [LARGE SCALE GENOMIC DNA]</scope>
    <source>
        <strain evidence="1 2">Enr13</strain>
    </source>
</reference>
<gene>
    <name evidence="1" type="ORF">Enr13x_74080</name>
</gene>
<dbReference type="AlphaFoldDB" id="A0A518I330"/>
<keyword evidence="2" id="KW-1185">Reference proteome</keyword>